<organism evidence="2">
    <name type="scientific">Oryza punctata</name>
    <name type="common">Red rice</name>
    <dbReference type="NCBI Taxonomy" id="4537"/>
    <lineage>
        <taxon>Eukaryota</taxon>
        <taxon>Viridiplantae</taxon>
        <taxon>Streptophyta</taxon>
        <taxon>Embryophyta</taxon>
        <taxon>Tracheophyta</taxon>
        <taxon>Spermatophyta</taxon>
        <taxon>Magnoliopsida</taxon>
        <taxon>Liliopsida</taxon>
        <taxon>Poales</taxon>
        <taxon>Poaceae</taxon>
        <taxon>BOP clade</taxon>
        <taxon>Oryzoideae</taxon>
        <taxon>Oryzeae</taxon>
        <taxon>Oryzinae</taxon>
        <taxon>Oryza</taxon>
    </lineage>
</organism>
<dbReference type="STRING" id="4537.A0A0E0MPU4"/>
<reference evidence="2" key="2">
    <citation type="submission" date="2018-05" db="EMBL/GenBank/DDBJ databases">
        <title>OpunRS2 (Oryza punctata Reference Sequence Version 2).</title>
        <authorList>
            <person name="Zhang J."/>
            <person name="Kudrna D."/>
            <person name="Lee S."/>
            <person name="Talag J."/>
            <person name="Welchert J."/>
            <person name="Wing R.A."/>
        </authorList>
    </citation>
    <scope>NUCLEOTIDE SEQUENCE [LARGE SCALE GENOMIC DNA]</scope>
</reference>
<evidence type="ECO:0000313" key="3">
    <source>
        <dbReference type="Proteomes" id="UP000026962"/>
    </source>
</evidence>
<evidence type="ECO:0000256" key="1">
    <source>
        <dbReference type="SAM" id="MobiDB-lite"/>
    </source>
</evidence>
<sequence>MFDGEGFFVDVQANVVIVHAVVAPAGGGDTLRLLVQEKRDGGRRRTDDDGADVVGGDGEDDGDFLRPYEPIIICCVALLYRQRSKASEKNAFVLTGG</sequence>
<keyword evidence="3" id="KW-1185">Reference proteome</keyword>
<protein>
    <submittedName>
        <fullName evidence="2">Uncharacterized protein</fullName>
    </submittedName>
</protein>
<evidence type="ECO:0000313" key="2">
    <source>
        <dbReference type="EnsemblPlants" id="OPUNC12G17660.1"/>
    </source>
</evidence>
<feature type="compositionally biased region" description="Basic and acidic residues" evidence="1">
    <location>
        <begin position="39"/>
        <end position="48"/>
    </location>
</feature>
<dbReference type="Proteomes" id="UP000026962">
    <property type="component" value="Chromosome 12"/>
</dbReference>
<dbReference type="EnsemblPlants" id="OPUNC12G17660.1">
    <property type="protein sequence ID" value="OPUNC12G17660.1"/>
    <property type="gene ID" value="OPUNC12G17660"/>
</dbReference>
<accession>A0A0E0MPU4</accession>
<name>A0A0E0MPU4_ORYPU</name>
<dbReference type="Gramene" id="OPUNC12G17660.1">
    <property type="protein sequence ID" value="OPUNC12G17660.1"/>
    <property type="gene ID" value="OPUNC12G17660"/>
</dbReference>
<proteinExistence type="predicted"/>
<feature type="region of interest" description="Disordered" evidence="1">
    <location>
        <begin position="39"/>
        <end position="61"/>
    </location>
</feature>
<reference evidence="2" key="1">
    <citation type="submission" date="2015-04" db="UniProtKB">
        <authorList>
            <consortium name="EnsemblPlants"/>
        </authorList>
    </citation>
    <scope>IDENTIFICATION</scope>
</reference>
<dbReference type="HOGENOM" id="CLU_2350363_0_0_1"/>
<dbReference type="AlphaFoldDB" id="A0A0E0MPU4"/>